<dbReference type="STRING" id="60169.A0A1V6NTS0"/>
<dbReference type="CDD" id="cd12087">
    <property type="entry name" value="TM_EGFR-like"/>
    <property type="match status" value="1"/>
</dbReference>
<keyword evidence="8" id="KW-1185">Reference proteome</keyword>
<keyword evidence="4 6" id="KW-0472">Membrane</keyword>
<dbReference type="PANTHER" id="PTHR15549:SF33">
    <property type="entry name" value="MEMBRANE PROTEIN WSC4, PUTATIVE (AFU_ORTHOLOGUE AFUA_5G09020)-RELATED"/>
    <property type="match status" value="1"/>
</dbReference>
<evidence type="ECO:0000256" key="3">
    <source>
        <dbReference type="ARBA" id="ARBA00022989"/>
    </source>
</evidence>
<reference evidence="8" key="1">
    <citation type="journal article" date="2017" name="Nat. Microbiol.">
        <title>Global analysis of biosynthetic gene clusters reveals vast potential of secondary metabolite production in Penicillium species.</title>
        <authorList>
            <person name="Nielsen J.C."/>
            <person name="Grijseels S."/>
            <person name="Prigent S."/>
            <person name="Ji B."/>
            <person name="Dainat J."/>
            <person name="Nielsen K.F."/>
            <person name="Frisvad J.C."/>
            <person name="Workman M."/>
            <person name="Nielsen J."/>
        </authorList>
    </citation>
    <scope>NUCLEOTIDE SEQUENCE [LARGE SCALE GENOMIC DNA]</scope>
    <source>
        <strain evidence="8">IBT 4502</strain>
    </source>
</reference>
<gene>
    <name evidence="7" type="ORF">PENPOL_c003G02483</name>
</gene>
<name>A0A1V6NTS0_PENPO</name>
<feature type="compositionally biased region" description="Low complexity" evidence="5">
    <location>
        <begin position="57"/>
        <end position="95"/>
    </location>
</feature>
<dbReference type="EMBL" id="MDYM01000003">
    <property type="protein sequence ID" value="OQD68050.1"/>
    <property type="molecule type" value="Genomic_DNA"/>
</dbReference>
<comment type="caution">
    <text evidence="7">The sequence shown here is derived from an EMBL/GenBank/DDBJ whole genome shotgun (WGS) entry which is preliminary data.</text>
</comment>
<evidence type="ECO:0000256" key="2">
    <source>
        <dbReference type="ARBA" id="ARBA00022692"/>
    </source>
</evidence>
<evidence type="ECO:0000256" key="6">
    <source>
        <dbReference type="SAM" id="Phobius"/>
    </source>
</evidence>
<protein>
    <recommendedName>
        <fullName evidence="9">Mid2 domain-containing protein</fullName>
    </recommendedName>
</protein>
<sequence length="193" mass="21078">MDTQTWTTSGVYAVGCDWNSCTFATNCDNNIITYDNDATGSWWVTSQYQYIATDESSSPTLTTTSQTGQSPTTTTTSTSAASQTSQSPTPTIAPTKGSSKAWITGAVIGPLAGVAIVAALIFWWIYRRKQNRPFLSQEQPFISQSPPSQQSAGYPLEPYMPMHELPVEPYKQMHELSATEAPRIHEIGPSGER</sequence>
<feature type="region of interest" description="Disordered" evidence="5">
    <location>
        <begin position="57"/>
        <end position="97"/>
    </location>
</feature>
<organism evidence="7 8">
    <name type="scientific">Penicillium polonicum</name>
    <dbReference type="NCBI Taxonomy" id="60169"/>
    <lineage>
        <taxon>Eukaryota</taxon>
        <taxon>Fungi</taxon>
        <taxon>Dikarya</taxon>
        <taxon>Ascomycota</taxon>
        <taxon>Pezizomycotina</taxon>
        <taxon>Eurotiomycetes</taxon>
        <taxon>Eurotiomycetidae</taxon>
        <taxon>Eurotiales</taxon>
        <taxon>Aspergillaceae</taxon>
        <taxon>Penicillium</taxon>
    </lineage>
</organism>
<dbReference type="AlphaFoldDB" id="A0A1V6NTS0"/>
<proteinExistence type="predicted"/>
<evidence type="ECO:0000313" key="7">
    <source>
        <dbReference type="EMBL" id="OQD68050.1"/>
    </source>
</evidence>
<keyword evidence="2 6" id="KW-0812">Transmembrane</keyword>
<evidence type="ECO:0000256" key="5">
    <source>
        <dbReference type="SAM" id="MobiDB-lite"/>
    </source>
</evidence>
<dbReference type="PANTHER" id="PTHR15549">
    <property type="entry name" value="PAIRED IMMUNOGLOBULIN-LIKE TYPE 2 RECEPTOR"/>
    <property type="match status" value="1"/>
</dbReference>
<evidence type="ECO:0008006" key="9">
    <source>
        <dbReference type="Google" id="ProtNLM"/>
    </source>
</evidence>
<comment type="subcellular location">
    <subcellularLocation>
        <location evidence="1">Membrane</location>
        <topology evidence="1">Single-pass membrane protein</topology>
    </subcellularLocation>
</comment>
<dbReference type="OrthoDB" id="4347164at2759"/>
<feature type="transmembrane region" description="Helical" evidence="6">
    <location>
        <begin position="101"/>
        <end position="126"/>
    </location>
</feature>
<dbReference type="GO" id="GO:0071944">
    <property type="term" value="C:cell periphery"/>
    <property type="evidence" value="ECO:0007669"/>
    <property type="project" value="UniProtKB-ARBA"/>
</dbReference>
<evidence type="ECO:0000256" key="4">
    <source>
        <dbReference type="ARBA" id="ARBA00023136"/>
    </source>
</evidence>
<keyword evidence="3 6" id="KW-1133">Transmembrane helix</keyword>
<evidence type="ECO:0000313" key="8">
    <source>
        <dbReference type="Proteomes" id="UP000191408"/>
    </source>
</evidence>
<dbReference type="GO" id="GO:0016020">
    <property type="term" value="C:membrane"/>
    <property type="evidence" value="ECO:0007669"/>
    <property type="project" value="UniProtKB-SubCell"/>
</dbReference>
<accession>A0A1V6NTS0</accession>
<evidence type="ECO:0000256" key="1">
    <source>
        <dbReference type="ARBA" id="ARBA00004167"/>
    </source>
</evidence>
<dbReference type="InterPro" id="IPR051694">
    <property type="entry name" value="Immunoregulatory_rcpt-like"/>
</dbReference>
<dbReference type="Proteomes" id="UP000191408">
    <property type="component" value="Unassembled WGS sequence"/>
</dbReference>